<proteinExistence type="predicted"/>
<evidence type="ECO:0000313" key="1">
    <source>
        <dbReference type="EMBL" id="KAJ2812354.1"/>
    </source>
</evidence>
<accession>A0ACC1LPF7</accession>
<evidence type="ECO:0000313" key="2">
    <source>
        <dbReference type="Proteomes" id="UP001140096"/>
    </source>
</evidence>
<dbReference type="Proteomes" id="UP001140096">
    <property type="component" value="Unassembled WGS sequence"/>
</dbReference>
<keyword evidence="2" id="KW-1185">Reference proteome</keyword>
<reference evidence="1" key="1">
    <citation type="submission" date="2022-07" db="EMBL/GenBank/DDBJ databases">
        <title>Phylogenomic reconstructions and comparative analyses of Kickxellomycotina fungi.</title>
        <authorList>
            <person name="Reynolds N.K."/>
            <person name="Stajich J.E."/>
            <person name="Barry K."/>
            <person name="Grigoriev I.V."/>
            <person name="Crous P."/>
            <person name="Smith M.E."/>
        </authorList>
    </citation>
    <scope>NUCLEOTIDE SEQUENCE</scope>
    <source>
        <strain evidence="1">CBS 102833</strain>
    </source>
</reference>
<name>A0ACC1LPF7_9FUNG</name>
<organism evidence="1 2">
    <name type="scientific">Coemansia furcata</name>
    <dbReference type="NCBI Taxonomy" id="417177"/>
    <lineage>
        <taxon>Eukaryota</taxon>
        <taxon>Fungi</taxon>
        <taxon>Fungi incertae sedis</taxon>
        <taxon>Zoopagomycota</taxon>
        <taxon>Kickxellomycotina</taxon>
        <taxon>Kickxellomycetes</taxon>
        <taxon>Kickxellales</taxon>
        <taxon>Kickxellaceae</taxon>
        <taxon>Coemansia</taxon>
    </lineage>
</organism>
<comment type="caution">
    <text evidence="1">The sequence shown here is derived from an EMBL/GenBank/DDBJ whole genome shotgun (WGS) entry which is preliminary data.</text>
</comment>
<sequence length="423" mass="46455">MSPVEGIPEVVAAADIKMDVVAEDAVVEVAAVEVTEEPSLDSQVAEKVVSQVKHYFSDVNLNHDSFMRKGVSMNDGWVLFSTLIRFNKLRQLIGVPEDPKVDDNKRGKKRAPRPPPIAKKFVDLLAATVKSGVSDEDKVEVNDTGVRRKEPYVESGEWFSRTVHVKGMPYGKEPADIFEELTAFFSQHGEVTLLRLRRNPKTKAFKGNVLVEFATVEQAEAVAQMTDLVYNNHKLAITSLSAYHDEKRNGGEYMHPELQKPGETYPTHEEWCLANGRESPSSQGDKKGKKPAAAEAKEITAVPGVLVKFTGLEGEIGIAELKKAFAVAGDVKYVDIQTGATEGIVRFKNPVADQVIESHADGLPVEDSSVVLKLEVVGEEEEKAFYERARASSANANARNNNGKRSGGRDNGGGQRRSKRTRN</sequence>
<protein>
    <submittedName>
        <fullName evidence="1">Uncharacterized protein</fullName>
    </submittedName>
</protein>
<dbReference type="EMBL" id="JANBUP010000240">
    <property type="protein sequence ID" value="KAJ2812354.1"/>
    <property type="molecule type" value="Genomic_DNA"/>
</dbReference>
<gene>
    <name evidence="1" type="ORF">H4S07_001457</name>
</gene>